<reference evidence="1" key="3">
    <citation type="submission" date="2025-09" db="UniProtKB">
        <authorList>
            <consortium name="Ensembl"/>
        </authorList>
    </citation>
    <scope>IDENTIFICATION</scope>
</reference>
<accession>A0A673V1H9</accession>
<protein>
    <submittedName>
        <fullName evidence="1">Uncharacterized protein</fullName>
    </submittedName>
</protein>
<dbReference type="PANTHER" id="PTHR10052">
    <property type="entry name" value="60S RIBOSOMAL PROTEIN L18A"/>
    <property type="match status" value="1"/>
</dbReference>
<dbReference type="InterPro" id="IPR021138">
    <property type="entry name" value="Ribosomal_eL20_eukaryotes"/>
</dbReference>
<dbReference type="Gene3D" id="3.10.20.10">
    <property type="match status" value="1"/>
</dbReference>
<name>A0A673V1H9_SURSU</name>
<organism evidence="1 2">
    <name type="scientific">Suricata suricatta</name>
    <name type="common">Meerkat</name>
    <dbReference type="NCBI Taxonomy" id="37032"/>
    <lineage>
        <taxon>Eukaryota</taxon>
        <taxon>Metazoa</taxon>
        <taxon>Chordata</taxon>
        <taxon>Craniata</taxon>
        <taxon>Vertebrata</taxon>
        <taxon>Euteleostomi</taxon>
        <taxon>Mammalia</taxon>
        <taxon>Eutheria</taxon>
        <taxon>Laurasiatheria</taxon>
        <taxon>Carnivora</taxon>
        <taxon>Feliformia</taxon>
        <taxon>Herpestidae</taxon>
        <taxon>Suricata</taxon>
    </lineage>
</organism>
<sequence>MEFKKRKQKLPFLGGSKSRESASKALGTLGKCKVVEYLLPTPKCHPPPLYCMQIFVPDHVVAKSCFWCFVSQLKKRKKRCHPVFLRHCAQPTPSRP</sequence>
<reference evidence="1 2" key="1">
    <citation type="submission" date="2019-05" db="EMBL/GenBank/DDBJ databases">
        <title>A Chromosome-scale Meerkat (S. suricatta) Genome Assembly.</title>
        <authorList>
            <person name="Dudchenko O."/>
            <person name="Lieberman Aiden E."/>
            <person name="Tung J."/>
            <person name="Barreiro L.B."/>
            <person name="Clutton-Brock T.H."/>
        </authorList>
    </citation>
    <scope>NUCLEOTIDE SEQUENCE [LARGE SCALE GENOMIC DNA]</scope>
</reference>
<reference evidence="1" key="2">
    <citation type="submission" date="2025-08" db="UniProtKB">
        <authorList>
            <consortium name="Ensembl"/>
        </authorList>
    </citation>
    <scope>IDENTIFICATION</scope>
</reference>
<dbReference type="GO" id="GO:0005840">
    <property type="term" value="C:ribosome"/>
    <property type="evidence" value="ECO:0007669"/>
    <property type="project" value="InterPro"/>
</dbReference>
<dbReference type="GO" id="GO:0006412">
    <property type="term" value="P:translation"/>
    <property type="evidence" value="ECO:0007669"/>
    <property type="project" value="InterPro"/>
</dbReference>
<evidence type="ECO:0000313" key="2">
    <source>
        <dbReference type="Proteomes" id="UP000472268"/>
    </source>
</evidence>
<evidence type="ECO:0000313" key="1">
    <source>
        <dbReference type="Ensembl" id="ENSSSUP00005027431.1"/>
    </source>
</evidence>
<keyword evidence="2" id="KW-1185">Reference proteome</keyword>
<dbReference type="Ensembl" id="ENSSSUT00005031340.1">
    <property type="protein sequence ID" value="ENSSSUP00005027431.1"/>
    <property type="gene ID" value="ENSSSUG00005017746.1"/>
</dbReference>
<proteinExistence type="predicted"/>
<dbReference type="AlphaFoldDB" id="A0A673V1H9"/>
<dbReference type="GO" id="GO:0003735">
    <property type="term" value="F:structural constituent of ribosome"/>
    <property type="evidence" value="ECO:0007669"/>
    <property type="project" value="InterPro"/>
</dbReference>
<dbReference type="Proteomes" id="UP000472268">
    <property type="component" value="Chromosome 15"/>
</dbReference>